<protein>
    <submittedName>
        <fullName evidence="2">Uncharacterized protein</fullName>
    </submittedName>
</protein>
<dbReference type="OrthoDB" id="36416at10239"/>
<reference evidence="3" key="1">
    <citation type="submission" date="2009-07" db="EMBL/GenBank/DDBJ databases">
        <authorList>
            <person name="Kropinski A.M."/>
            <person name="Villegas A."/>
            <person name="Lingohr E.J."/>
        </authorList>
    </citation>
    <scope>NUCLEOTIDE SEQUENCE [LARGE SCALE GENOMIC DNA]</scope>
</reference>
<sequence>MNKAPPCEGLLLWGYNLGMKTKTLTKKQQAAKAEWEAILAKHSKPLERGAKAKGIKVVKPKTEPYIPTVMLDPRRDLSRLPSRVTPGGDATKPEPVKYTGTLIKGIATMHKSNAVPVLNDEEAKSISSMRR</sequence>
<evidence type="ECO:0000313" key="2">
    <source>
        <dbReference type="EMBL" id="ACV50136.1"/>
    </source>
</evidence>
<dbReference type="KEGG" id="vg:8684062"/>
<accession>C9DG85</accession>
<proteinExistence type="predicted"/>
<dbReference type="RefSeq" id="YP_003358968.1">
    <property type="nucleotide sequence ID" value="NC_013697.1"/>
</dbReference>
<gene>
    <name evidence="2" type="primary">114</name>
</gene>
<dbReference type="EMBL" id="GQ357915">
    <property type="protein sequence ID" value="ACV50136.1"/>
    <property type="molecule type" value="Genomic_DNA"/>
</dbReference>
<name>C9DG85_BPW14</name>
<organism evidence="2 3">
    <name type="scientific">Delftia phage PhiW-14</name>
    <name type="common">Deftia acidovorans bacteriophage phiW-14</name>
    <dbReference type="NCBI Taxonomy" id="665032"/>
    <lineage>
        <taxon>Viruses</taxon>
        <taxon>Duplodnaviria</taxon>
        <taxon>Heunggongvirae</taxon>
        <taxon>Uroviricota</taxon>
        <taxon>Caudoviricetes</taxon>
        <taxon>Ionavirus</taxon>
        <taxon>Ionavirus W14</taxon>
    </lineage>
</organism>
<keyword evidence="3" id="KW-1185">Reference proteome</keyword>
<evidence type="ECO:0000256" key="1">
    <source>
        <dbReference type="SAM" id="MobiDB-lite"/>
    </source>
</evidence>
<feature type="region of interest" description="Disordered" evidence="1">
    <location>
        <begin position="76"/>
        <end position="96"/>
    </location>
</feature>
<dbReference type="Proteomes" id="UP000008986">
    <property type="component" value="Segment"/>
</dbReference>
<organismHost>
    <name type="scientific">Delftia acidovorans</name>
    <name type="common">Pseudomonas acidovorans</name>
    <name type="synonym">Comamonas acidovorans</name>
    <dbReference type="NCBI Taxonomy" id="80866"/>
</organismHost>
<evidence type="ECO:0000313" key="3">
    <source>
        <dbReference type="Proteomes" id="UP000008986"/>
    </source>
</evidence>
<dbReference type="GeneID" id="8684062"/>